<feature type="compositionally biased region" description="Polar residues" evidence="12">
    <location>
        <begin position="833"/>
        <end position="844"/>
    </location>
</feature>
<evidence type="ECO:0000256" key="7">
    <source>
        <dbReference type="ARBA" id="ARBA00023157"/>
    </source>
</evidence>
<accession>A0A553Q457</accession>
<dbReference type="PROSITE" id="PS00028">
    <property type="entry name" value="ZINC_FINGER_C2H2_1"/>
    <property type="match status" value="1"/>
</dbReference>
<feature type="domain" description="Ig-like" evidence="15">
    <location>
        <begin position="966"/>
        <end position="1081"/>
    </location>
</feature>
<feature type="region of interest" description="Disordered" evidence="12">
    <location>
        <begin position="122"/>
        <end position="160"/>
    </location>
</feature>
<evidence type="ECO:0000256" key="9">
    <source>
        <dbReference type="ARBA" id="ARBA00023180"/>
    </source>
</evidence>
<sequence length="1394" mass="155436">MTEALLLTFQSQLSVVMETVLKTAMFEITRLVEDSFLEEVGHHKQEVEVLKLRLQLSESKLREKERERELERERDRERERRRTKCPDCGRTGDSSSQPTEAPRGTETLCLGVSLRVQPAIHPQESNGVLSTRQHLESTKQSTTVLSKDQGSSQRHTTKEIVTVNSPAQVPQDFLQRLLGSSAIHNQSTGDFNVTNVNRSENDFILDKKIDSEPSKQSQTASDLDACQDLPSSSPDERVKSETVLDLQHVKEEEEMVPVWESINRDDGFHAEMSDLSQPELRGSCDQEEIQMGSRLADHPSMEHRISQTNNEHRTFSVVAREVLTQFQVWQKASYSRNIDWGPITAKIISALPQFYGKEGELIVRCTKMLHNRRDYLRRRAKESTMERNLFPIGQRYLVHLQREINPPNPHTMEMEDPLSAKFRTLIEGLLLTASAEIVKEFNKVLLETRVEITRSWNEIDSLKQQLEENELKKREANVKKEDDGVEVSQLAVASSSTVNTESVVTSKRAKKPSAQITETTAHSSKPDSSAQSVSNVSEAVVDTQSPKNLKKKGASSPKVAESPKILSIWTKSKTGEKGPSSSEDVVRPGPKAKVTEKELKDPNSISASRSLRDRQHLSMQRHCMCCASNECDVQPSPSRVPSVYICRKCEKKFKTDLQFKTHKCSMPQKCSSCGQMFTTRQGMSAHSQEVQPQFSCSQCEEKFATQCAWTVHKRTHPAVTIPHGMMAKRFEVRLERIPDSDLVAVLSSNTSPLRRGNLDKTGESSMTTELEQGDAEVEAWRPGEMSESAGEGSSVRKVYAVMSSSSGQIAMKEDGSGSEPSTEAGTDDEKPSSAGNEPEVSTSTQREKNTGCSHDAYNENQLGEERRFDEGAADADVKNHLVSEVGDNATFCFSSCDGNLLLTLSSTQDQNLKVLGCAQGKCTADDLFKNRVNVDWNSSGKFCVNLFSIKYNDDGWFESMCDSKEPESIPLEVIDLSPNRVDALIKSNISIPCYSRTSKEGSHDKVNFYWYKDGDKVLYVEKGKITYGKGYENRASVVLDHYKDGNLFLTLRSITTSDQGKYLCHTTAGKNLGHPGVIALTVKAHFKNWLKNPGGDLEMDLFDSDNMYVTFTAASTKIETHVCLVNRGKPSCSPAYTKRVSVINNTLVLKSLSSEDEGNFTIKDNKDEVISVHKVSVTEAHFKDWLKNPGEDLEMDLFDSDDMYVTFTAALTKTETHVCNVNRGKPSCSPAYTKRVSVINNTLVLKNLSSEDAGHFAIKDNKDEVISVHKVSVTEGKNLSWIVFVVLGLIAAAVVCVVYVCRKSQLSLEKCYWFIGSAFGLNPSAEPETKRSTENIALSQQETSTEPSVLSVLPAEERMPVEQCTSSVQVISPVAECVSLEEQHTLLKQDVTME</sequence>
<dbReference type="InterPro" id="IPR013087">
    <property type="entry name" value="Znf_C2H2_type"/>
</dbReference>
<dbReference type="PROSITE" id="PS50157">
    <property type="entry name" value="ZINC_FINGER_C2H2_2"/>
    <property type="match status" value="1"/>
</dbReference>
<dbReference type="SMART" id="SM00355">
    <property type="entry name" value="ZnF_C2H2"/>
    <property type="match status" value="3"/>
</dbReference>
<evidence type="ECO:0000256" key="2">
    <source>
        <dbReference type="ARBA" id="ARBA00022475"/>
    </source>
</evidence>
<feature type="region of interest" description="Disordered" evidence="12">
    <location>
        <begin position="61"/>
        <end position="105"/>
    </location>
</feature>
<comment type="subcellular location">
    <subcellularLocation>
        <location evidence="1">Cell membrane</location>
        <topology evidence="1">Single-pass type I membrane protein</topology>
    </subcellularLocation>
</comment>
<dbReference type="Proteomes" id="UP000316079">
    <property type="component" value="Unassembled WGS sequence"/>
</dbReference>
<feature type="compositionally biased region" description="Low complexity" evidence="12">
    <location>
        <begin position="783"/>
        <end position="793"/>
    </location>
</feature>
<reference evidence="16 17" key="1">
    <citation type="journal article" date="2019" name="Sci. Data">
        <title>Hybrid genome assembly and annotation of Danionella translucida.</title>
        <authorList>
            <person name="Kadobianskyi M."/>
            <person name="Schulze L."/>
            <person name="Schuelke M."/>
            <person name="Judkewitz B."/>
        </authorList>
    </citation>
    <scope>NUCLEOTIDE SEQUENCE [LARGE SCALE GENOMIC DNA]</scope>
    <source>
        <strain evidence="16 17">Bolton</strain>
    </source>
</reference>
<keyword evidence="17" id="KW-1185">Reference proteome</keyword>
<evidence type="ECO:0008006" key="18">
    <source>
        <dbReference type="Google" id="ProtNLM"/>
    </source>
</evidence>
<evidence type="ECO:0000256" key="4">
    <source>
        <dbReference type="ARBA" id="ARBA00022729"/>
    </source>
</evidence>
<keyword evidence="4" id="KW-0732">Signal</keyword>
<dbReference type="GO" id="GO:0042130">
    <property type="term" value="P:negative regulation of T cell proliferation"/>
    <property type="evidence" value="ECO:0007669"/>
    <property type="project" value="TreeGrafter"/>
</dbReference>
<protein>
    <recommendedName>
        <fullName evidence="18">Ig-like domain-containing protein</fullName>
    </recommendedName>
</protein>
<dbReference type="PANTHER" id="PTHR25466:SF11">
    <property type="entry name" value="GALECTIN 17-RELATED"/>
    <property type="match status" value="1"/>
</dbReference>
<feature type="region of interest" description="Disordered" evidence="12">
    <location>
        <begin position="807"/>
        <end position="856"/>
    </location>
</feature>
<dbReference type="GO" id="GO:0009897">
    <property type="term" value="C:external side of plasma membrane"/>
    <property type="evidence" value="ECO:0007669"/>
    <property type="project" value="TreeGrafter"/>
</dbReference>
<feature type="compositionally biased region" description="Basic and acidic residues" evidence="12">
    <location>
        <begin position="61"/>
        <end position="87"/>
    </location>
</feature>
<keyword evidence="5 13" id="KW-1133">Transmembrane helix</keyword>
<dbReference type="InterPro" id="IPR051713">
    <property type="entry name" value="T-cell_Activation_Regulation"/>
</dbReference>
<dbReference type="Gene3D" id="2.60.40.10">
    <property type="entry name" value="Immunoglobulins"/>
    <property type="match status" value="1"/>
</dbReference>
<keyword evidence="9" id="KW-0325">Glycoprotein</keyword>
<evidence type="ECO:0000256" key="5">
    <source>
        <dbReference type="ARBA" id="ARBA00022989"/>
    </source>
</evidence>
<dbReference type="EMBL" id="SRMA01026385">
    <property type="protein sequence ID" value="TRY84723.1"/>
    <property type="molecule type" value="Genomic_DNA"/>
</dbReference>
<keyword evidence="8" id="KW-0675">Receptor</keyword>
<feature type="compositionally biased region" description="Polar residues" evidence="12">
    <location>
        <begin position="514"/>
        <end position="547"/>
    </location>
</feature>
<gene>
    <name evidence="16" type="ORF">DNTS_001224</name>
</gene>
<dbReference type="GO" id="GO:0006955">
    <property type="term" value="P:immune response"/>
    <property type="evidence" value="ECO:0007669"/>
    <property type="project" value="TreeGrafter"/>
</dbReference>
<evidence type="ECO:0000313" key="17">
    <source>
        <dbReference type="Proteomes" id="UP000316079"/>
    </source>
</evidence>
<keyword evidence="10" id="KW-0393">Immunoglobulin domain</keyword>
<keyword evidence="6 13" id="KW-0472">Membrane</keyword>
<dbReference type="SUPFAM" id="SSF48726">
    <property type="entry name" value="Immunoglobulin"/>
    <property type="match status" value="1"/>
</dbReference>
<dbReference type="InterPro" id="IPR036179">
    <property type="entry name" value="Ig-like_dom_sf"/>
</dbReference>
<feature type="compositionally biased region" description="Polar residues" evidence="12">
    <location>
        <begin position="123"/>
        <end position="154"/>
    </location>
</feature>
<keyword evidence="11" id="KW-0862">Zinc</keyword>
<feature type="region of interest" description="Disordered" evidence="12">
    <location>
        <begin position="209"/>
        <end position="238"/>
    </location>
</feature>
<dbReference type="OrthoDB" id="8922241at2759"/>
<dbReference type="InterPro" id="IPR007110">
    <property type="entry name" value="Ig-like_dom"/>
</dbReference>
<evidence type="ECO:0000256" key="1">
    <source>
        <dbReference type="ARBA" id="ARBA00004251"/>
    </source>
</evidence>
<keyword evidence="3 13" id="KW-0812">Transmembrane</keyword>
<feature type="transmembrane region" description="Helical" evidence="13">
    <location>
        <begin position="1279"/>
        <end position="1300"/>
    </location>
</feature>
<dbReference type="GO" id="GO:0031295">
    <property type="term" value="P:T cell costimulation"/>
    <property type="evidence" value="ECO:0007669"/>
    <property type="project" value="TreeGrafter"/>
</dbReference>
<evidence type="ECO:0000256" key="11">
    <source>
        <dbReference type="PROSITE-ProRule" id="PRU00042"/>
    </source>
</evidence>
<dbReference type="SMART" id="SM00409">
    <property type="entry name" value="IG"/>
    <property type="match status" value="1"/>
</dbReference>
<dbReference type="PROSITE" id="PS50835">
    <property type="entry name" value="IG_LIKE"/>
    <property type="match status" value="1"/>
</dbReference>
<keyword evidence="7" id="KW-1015">Disulfide bond</keyword>
<dbReference type="InterPro" id="IPR013783">
    <property type="entry name" value="Ig-like_fold"/>
</dbReference>
<keyword evidence="2" id="KW-1003">Cell membrane</keyword>
<feature type="compositionally biased region" description="Low complexity" evidence="12">
    <location>
        <begin position="494"/>
        <end position="506"/>
    </location>
</feature>
<evidence type="ECO:0000259" key="15">
    <source>
        <dbReference type="PROSITE" id="PS50835"/>
    </source>
</evidence>
<feature type="region of interest" description="Disordered" evidence="12">
    <location>
        <begin position="474"/>
        <end position="611"/>
    </location>
</feature>
<keyword evidence="11" id="KW-0863">Zinc-finger</keyword>
<evidence type="ECO:0000256" key="8">
    <source>
        <dbReference type="ARBA" id="ARBA00023170"/>
    </source>
</evidence>
<dbReference type="InterPro" id="IPR003599">
    <property type="entry name" value="Ig_sub"/>
</dbReference>
<dbReference type="GO" id="GO:0042102">
    <property type="term" value="P:positive regulation of T cell proliferation"/>
    <property type="evidence" value="ECO:0007669"/>
    <property type="project" value="TreeGrafter"/>
</dbReference>
<feature type="domain" description="C2H2-type" evidence="14">
    <location>
        <begin position="694"/>
        <end position="716"/>
    </location>
</feature>
<feature type="region of interest" description="Disordered" evidence="12">
    <location>
        <begin position="751"/>
        <end position="795"/>
    </location>
</feature>
<organism evidence="16 17">
    <name type="scientific">Danionella cerebrum</name>
    <dbReference type="NCBI Taxonomy" id="2873325"/>
    <lineage>
        <taxon>Eukaryota</taxon>
        <taxon>Metazoa</taxon>
        <taxon>Chordata</taxon>
        <taxon>Craniata</taxon>
        <taxon>Vertebrata</taxon>
        <taxon>Euteleostomi</taxon>
        <taxon>Actinopterygii</taxon>
        <taxon>Neopterygii</taxon>
        <taxon>Teleostei</taxon>
        <taxon>Ostariophysi</taxon>
        <taxon>Cypriniformes</taxon>
        <taxon>Danionidae</taxon>
        <taxon>Danioninae</taxon>
        <taxon>Danionella</taxon>
    </lineage>
</organism>
<evidence type="ECO:0000313" key="16">
    <source>
        <dbReference type="EMBL" id="TRY84723.1"/>
    </source>
</evidence>
<evidence type="ECO:0000259" key="14">
    <source>
        <dbReference type="PROSITE" id="PS50157"/>
    </source>
</evidence>
<dbReference type="GO" id="GO:0071222">
    <property type="term" value="P:cellular response to lipopolysaccharide"/>
    <property type="evidence" value="ECO:0007669"/>
    <property type="project" value="TreeGrafter"/>
</dbReference>
<dbReference type="PANTHER" id="PTHR25466">
    <property type="entry name" value="T-LYMPHOCYTE ACTIVATION ANTIGEN"/>
    <property type="match status" value="1"/>
</dbReference>
<evidence type="ECO:0000256" key="12">
    <source>
        <dbReference type="SAM" id="MobiDB-lite"/>
    </source>
</evidence>
<proteinExistence type="predicted"/>
<evidence type="ECO:0000256" key="6">
    <source>
        <dbReference type="ARBA" id="ARBA00023136"/>
    </source>
</evidence>
<evidence type="ECO:0000256" key="13">
    <source>
        <dbReference type="SAM" id="Phobius"/>
    </source>
</evidence>
<evidence type="ECO:0000256" key="3">
    <source>
        <dbReference type="ARBA" id="ARBA00022692"/>
    </source>
</evidence>
<dbReference type="Gene3D" id="3.30.160.60">
    <property type="entry name" value="Classic Zinc Finger"/>
    <property type="match status" value="1"/>
</dbReference>
<dbReference type="STRING" id="623744.A0A553Q457"/>
<comment type="caution">
    <text evidence="16">The sequence shown here is derived from an EMBL/GenBank/DDBJ whole genome shotgun (WGS) entry which is preliminary data.</text>
</comment>
<evidence type="ECO:0000256" key="10">
    <source>
        <dbReference type="ARBA" id="ARBA00023319"/>
    </source>
</evidence>
<keyword evidence="11" id="KW-0479">Metal-binding</keyword>
<dbReference type="GO" id="GO:0007166">
    <property type="term" value="P:cell surface receptor signaling pathway"/>
    <property type="evidence" value="ECO:0007669"/>
    <property type="project" value="TreeGrafter"/>
</dbReference>
<dbReference type="GO" id="GO:0008270">
    <property type="term" value="F:zinc ion binding"/>
    <property type="evidence" value="ECO:0007669"/>
    <property type="project" value="UniProtKB-KW"/>
</dbReference>
<name>A0A553Q457_9TELE</name>